<evidence type="ECO:0000313" key="1">
    <source>
        <dbReference type="EMBL" id="TNN37442.1"/>
    </source>
</evidence>
<keyword evidence="2" id="KW-1185">Reference proteome</keyword>
<proteinExistence type="predicted"/>
<dbReference type="SUPFAM" id="SSF51430">
    <property type="entry name" value="NAD(P)-linked oxidoreductase"/>
    <property type="match status" value="1"/>
</dbReference>
<dbReference type="OrthoDB" id="8896798at2759"/>
<sequence>MGVWSVGLVFLHIEDRDLGERGQRSTHSSSSSSHLLKVAEELTTLAYDNGINLFDTADMYNAGKCDFIRCEPPPPHLVYHLTWSTTSTSPGLPPHLVYHLTWSTTSPGLPPPPHLVYYINITWSTTST</sequence>
<dbReference type="EMBL" id="SRLO01001488">
    <property type="protein sequence ID" value="TNN37442.1"/>
    <property type="molecule type" value="Genomic_DNA"/>
</dbReference>
<dbReference type="Proteomes" id="UP000314294">
    <property type="component" value="Unassembled WGS sequence"/>
</dbReference>
<reference evidence="1 2" key="1">
    <citation type="submission" date="2019-03" db="EMBL/GenBank/DDBJ databases">
        <title>First draft genome of Liparis tanakae, snailfish: a comprehensive survey of snailfish specific genes.</title>
        <authorList>
            <person name="Kim W."/>
            <person name="Song I."/>
            <person name="Jeong J.-H."/>
            <person name="Kim D."/>
            <person name="Kim S."/>
            <person name="Ryu S."/>
            <person name="Song J.Y."/>
            <person name="Lee S.K."/>
        </authorList>
    </citation>
    <scope>NUCLEOTIDE SEQUENCE [LARGE SCALE GENOMIC DNA]</scope>
    <source>
        <tissue evidence="1">Muscle</tissue>
    </source>
</reference>
<protein>
    <submittedName>
        <fullName evidence="1">Voltage-gated potassium channel subunit beta-2</fullName>
    </submittedName>
</protein>
<evidence type="ECO:0000313" key="2">
    <source>
        <dbReference type="Proteomes" id="UP000314294"/>
    </source>
</evidence>
<organism evidence="1 2">
    <name type="scientific">Liparis tanakae</name>
    <name type="common">Tanaka's snailfish</name>
    <dbReference type="NCBI Taxonomy" id="230148"/>
    <lineage>
        <taxon>Eukaryota</taxon>
        <taxon>Metazoa</taxon>
        <taxon>Chordata</taxon>
        <taxon>Craniata</taxon>
        <taxon>Vertebrata</taxon>
        <taxon>Euteleostomi</taxon>
        <taxon>Actinopterygii</taxon>
        <taxon>Neopterygii</taxon>
        <taxon>Teleostei</taxon>
        <taxon>Neoteleostei</taxon>
        <taxon>Acanthomorphata</taxon>
        <taxon>Eupercaria</taxon>
        <taxon>Perciformes</taxon>
        <taxon>Cottioidei</taxon>
        <taxon>Cottales</taxon>
        <taxon>Liparidae</taxon>
        <taxon>Liparis</taxon>
    </lineage>
</organism>
<keyword evidence="1" id="KW-0813">Transport</keyword>
<comment type="caution">
    <text evidence="1">The sequence shown here is derived from an EMBL/GenBank/DDBJ whole genome shotgun (WGS) entry which is preliminary data.</text>
</comment>
<keyword evidence="1" id="KW-0406">Ion transport</keyword>
<keyword evidence="1" id="KW-0407">Ion channel</keyword>
<accession>A0A4Z2FAN9</accession>
<dbReference type="AlphaFoldDB" id="A0A4Z2FAN9"/>
<dbReference type="GO" id="GO:0034220">
    <property type="term" value="P:monoatomic ion transmembrane transport"/>
    <property type="evidence" value="ECO:0007669"/>
    <property type="project" value="UniProtKB-KW"/>
</dbReference>
<name>A0A4Z2FAN9_9TELE</name>
<gene>
    <name evidence="1" type="primary">KCNAB2_1</name>
    <name evidence="1" type="ORF">EYF80_052387</name>
</gene>
<dbReference type="InterPro" id="IPR036812">
    <property type="entry name" value="NAD(P)_OxRdtase_dom_sf"/>
</dbReference>